<dbReference type="InterPro" id="IPR050327">
    <property type="entry name" value="Proton-linked_MCT"/>
</dbReference>
<comment type="subcellular location">
    <subcellularLocation>
        <location evidence="1">Membrane</location>
        <topology evidence="1">Multi-pass membrane protein</topology>
    </subcellularLocation>
</comment>
<dbReference type="PANTHER" id="PTHR11360:SF14">
    <property type="entry name" value="MONOCARBOXYLATE TRANSPORTER 5"/>
    <property type="match status" value="1"/>
</dbReference>
<protein>
    <submittedName>
        <fullName evidence="4">MOT5 protein</fullName>
    </submittedName>
</protein>
<evidence type="ECO:0000256" key="1">
    <source>
        <dbReference type="ARBA" id="ARBA00004141"/>
    </source>
</evidence>
<feature type="transmembrane region" description="Helical" evidence="3">
    <location>
        <begin position="40"/>
        <end position="60"/>
    </location>
</feature>
<dbReference type="SUPFAM" id="SSF103473">
    <property type="entry name" value="MFS general substrate transporter"/>
    <property type="match status" value="1"/>
</dbReference>
<evidence type="ECO:0000313" key="5">
    <source>
        <dbReference type="Proteomes" id="UP000660247"/>
    </source>
</evidence>
<feature type="compositionally biased region" description="Basic and acidic residues" evidence="2">
    <location>
        <begin position="109"/>
        <end position="126"/>
    </location>
</feature>
<dbReference type="EMBL" id="WEIS01305546">
    <property type="protein sequence ID" value="NWI71528.1"/>
    <property type="molecule type" value="Genomic_DNA"/>
</dbReference>
<keyword evidence="5" id="KW-1185">Reference proteome</keyword>
<gene>
    <name evidence="4" type="primary">Slc16a4</name>
    <name evidence="4" type="ORF">TODMEX_R10394</name>
</gene>
<dbReference type="GO" id="GO:0016020">
    <property type="term" value="C:membrane"/>
    <property type="evidence" value="ECO:0007669"/>
    <property type="project" value="UniProtKB-SubCell"/>
</dbReference>
<sequence>LGTDISFLSLPKGLGFACLYQAAAVMTAKRCRARLAFSNAIARSGMGLTFLIAPFTQLLIDFYSWQGTLLIFGGIMLNLIPSSMLLRPASTPAPRRSSARNHDLGFSTAKEESETLDESTQREGELHGTQNLPTTERLMSRGQDVSNPVDTTPLESPEKPPVDNSPGTATEAKRSYKPLPPAEKGNSQP</sequence>
<evidence type="ECO:0000256" key="2">
    <source>
        <dbReference type="SAM" id="MobiDB-lite"/>
    </source>
</evidence>
<organism evidence="4 5">
    <name type="scientific">Todus mexicanus</name>
    <name type="common">Puerto Rican tody</name>
    <dbReference type="NCBI Taxonomy" id="135184"/>
    <lineage>
        <taxon>Eukaryota</taxon>
        <taxon>Metazoa</taxon>
        <taxon>Chordata</taxon>
        <taxon>Craniata</taxon>
        <taxon>Vertebrata</taxon>
        <taxon>Euteleostomi</taxon>
        <taxon>Archelosauria</taxon>
        <taxon>Archosauria</taxon>
        <taxon>Dinosauria</taxon>
        <taxon>Saurischia</taxon>
        <taxon>Theropoda</taxon>
        <taxon>Coelurosauria</taxon>
        <taxon>Aves</taxon>
        <taxon>Neognathae</taxon>
        <taxon>Neoaves</taxon>
        <taxon>Telluraves</taxon>
        <taxon>Coraciimorphae</taxon>
        <taxon>Coraciiformes</taxon>
        <taxon>Todidae</taxon>
        <taxon>Todus</taxon>
    </lineage>
</organism>
<dbReference type="AlphaFoldDB" id="A0A851DTS9"/>
<keyword evidence="3" id="KW-0472">Membrane</keyword>
<feature type="transmembrane region" description="Helical" evidence="3">
    <location>
        <begin position="6"/>
        <end position="28"/>
    </location>
</feature>
<feature type="compositionally biased region" description="Polar residues" evidence="2">
    <location>
        <begin position="143"/>
        <end position="154"/>
    </location>
</feature>
<comment type="caution">
    <text evidence="4">The sequence shown here is derived from an EMBL/GenBank/DDBJ whole genome shotgun (WGS) entry which is preliminary data.</text>
</comment>
<keyword evidence="3" id="KW-1133">Transmembrane helix</keyword>
<feature type="non-terminal residue" evidence="4">
    <location>
        <position position="1"/>
    </location>
</feature>
<dbReference type="PANTHER" id="PTHR11360">
    <property type="entry name" value="MONOCARBOXYLATE TRANSPORTER"/>
    <property type="match status" value="1"/>
</dbReference>
<dbReference type="GO" id="GO:0008028">
    <property type="term" value="F:monocarboxylic acid transmembrane transporter activity"/>
    <property type="evidence" value="ECO:0007669"/>
    <property type="project" value="TreeGrafter"/>
</dbReference>
<evidence type="ECO:0000313" key="4">
    <source>
        <dbReference type="EMBL" id="NWI71528.1"/>
    </source>
</evidence>
<keyword evidence="3" id="KW-0812">Transmembrane</keyword>
<proteinExistence type="predicted"/>
<evidence type="ECO:0000256" key="3">
    <source>
        <dbReference type="SAM" id="Phobius"/>
    </source>
</evidence>
<dbReference type="OrthoDB" id="2213137at2759"/>
<name>A0A851DTS9_TODME</name>
<dbReference type="InterPro" id="IPR011701">
    <property type="entry name" value="MFS"/>
</dbReference>
<accession>A0A851DTS9</accession>
<feature type="non-terminal residue" evidence="4">
    <location>
        <position position="189"/>
    </location>
</feature>
<dbReference type="InterPro" id="IPR036259">
    <property type="entry name" value="MFS_trans_sf"/>
</dbReference>
<dbReference type="Proteomes" id="UP000660247">
    <property type="component" value="Unassembled WGS sequence"/>
</dbReference>
<reference evidence="4" key="1">
    <citation type="submission" date="2019-10" db="EMBL/GenBank/DDBJ databases">
        <title>Bird 10,000 Genomes (B10K) Project - Family phase.</title>
        <authorList>
            <person name="Zhang G."/>
        </authorList>
    </citation>
    <scope>NUCLEOTIDE SEQUENCE</scope>
    <source>
        <strain evidence="4">B10K-DU-002-69</strain>
        <tissue evidence="4">Muscle</tissue>
    </source>
</reference>
<feature type="transmembrane region" description="Helical" evidence="3">
    <location>
        <begin position="66"/>
        <end position="86"/>
    </location>
</feature>
<dbReference type="Pfam" id="PF07690">
    <property type="entry name" value="MFS_1"/>
    <property type="match status" value="1"/>
</dbReference>
<feature type="region of interest" description="Disordered" evidence="2">
    <location>
        <begin position="88"/>
        <end position="189"/>
    </location>
</feature>